<dbReference type="InterPro" id="IPR051198">
    <property type="entry name" value="BchE-like"/>
</dbReference>
<evidence type="ECO:0000259" key="7">
    <source>
        <dbReference type="PROSITE" id="PS51332"/>
    </source>
</evidence>
<dbReference type="GO" id="GO:0051536">
    <property type="term" value="F:iron-sulfur cluster binding"/>
    <property type="evidence" value="ECO:0007669"/>
    <property type="project" value="UniProtKB-KW"/>
</dbReference>
<keyword evidence="6" id="KW-1133">Transmembrane helix</keyword>
<comment type="cofactor">
    <cofactor evidence="1">
        <name>[4Fe-4S] cluster</name>
        <dbReference type="ChEBI" id="CHEBI:49883"/>
    </cofactor>
</comment>
<dbReference type="InterPro" id="IPR058240">
    <property type="entry name" value="rSAM_sf"/>
</dbReference>
<organism evidence="9 10">
    <name type="scientific">Allochromatium warmingii</name>
    <name type="common">Chromatium warmingii</name>
    <dbReference type="NCBI Taxonomy" id="61595"/>
    <lineage>
        <taxon>Bacteria</taxon>
        <taxon>Pseudomonadati</taxon>
        <taxon>Pseudomonadota</taxon>
        <taxon>Gammaproteobacteria</taxon>
        <taxon>Chromatiales</taxon>
        <taxon>Chromatiaceae</taxon>
        <taxon>Allochromatium</taxon>
    </lineage>
</organism>
<evidence type="ECO:0000256" key="3">
    <source>
        <dbReference type="ARBA" id="ARBA00022723"/>
    </source>
</evidence>
<dbReference type="EMBL" id="FNOW01000008">
    <property type="protein sequence ID" value="SDX62002.1"/>
    <property type="molecule type" value="Genomic_DNA"/>
</dbReference>
<dbReference type="STRING" id="61595.SAMN05421644_1083"/>
<dbReference type="SFLD" id="SFLDS00029">
    <property type="entry name" value="Radical_SAM"/>
    <property type="match status" value="1"/>
</dbReference>
<dbReference type="PROSITE" id="PS51918">
    <property type="entry name" value="RADICAL_SAM"/>
    <property type="match status" value="1"/>
</dbReference>
<keyword evidence="6" id="KW-0812">Transmembrane</keyword>
<gene>
    <name evidence="9" type="ORF">SAMN05421644_1083</name>
</gene>
<dbReference type="CDD" id="cd01335">
    <property type="entry name" value="Radical_SAM"/>
    <property type="match status" value="1"/>
</dbReference>
<dbReference type="PROSITE" id="PS51332">
    <property type="entry name" value="B12_BINDING"/>
    <property type="match status" value="1"/>
</dbReference>
<keyword evidence="4" id="KW-0408">Iron</keyword>
<name>A0A1H3D662_ALLWA</name>
<evidence type="ECO:0000256" key="4">
    <source>
        <dbReference type="ARBA" id="ARBA00023004"/>
    </source>
</evidence>
<dbReference type="AlphaFoldDB" id="A0A1H3D662"/>
<keyword evidence="5" id="KW-0411">Iron-sulfur</keyword>
<protein>
    <submittedName>
        <fullName evidence="9">Radical SAM superfamily enzyme YgiQ, UPF0313 family</fullName>
    </submittedName>
</protein>
<dbReference type="PANTHER" id="PTHR43409">
    <property type="entry name" value="ANAEROBIC MAGNESIUM-PROTOPORPHYRIN IX MONOMETHYL ESTER CYCLASE-RELATED"/>
    <property type="match status" value="1"/>
</dbReference>
<dbReference type="RefSeq" id="WP_091332457.1">
    <property type="nucleotide sequence ID" value="NZ_FNOW01000008.1"/>
</dbReference>
<dbReference type="InterPro" id="IPR023404">
    <property type="entry name" value="rSAM_horseshoe"/>
</dbReference>
<dbReference type="GO" id="GO:0003824">
    <property type="term" value="F:catalytic activity"/>
    <property type="evidence" value="ECO:0007669"/>
    <property type="project" value="InterPro"/>
</dbReference>
<proteinExistence type="predicted"/>
<accession>A0A1H3D662</accession>
<evidence type="ECO:0000256" key="2">
    <source>
        <dbReference type="ARBA" id="ARBA00022691"/>
    </source>
</evidence>
<dbReference type="Proteomes" id="UP000198672">
    <property type="component" value="Unassembled WGS sequence"/>
</dbReference>
<evidence type="ECO:0000256" key="1">
    <source>
        <dbReference type="ARBA" id="ARBA00001966"/>
    </source>
</evidence>
<dbReference type="InterPro" id="IPR006158">
    <property type="entry name" value="Cobalamin-bd"/>
</dbReference>
<dbReference type="Pfam" id="PF02310">
    <property type="entry name" value="B12-binding"/>
    <property type="match status" value="1"/>
</dbReference>
<dbReference type="Gene3D" id="3.40.50.280">
    <property type="entry name" value="Cobalamin-binding domain"/>
    <property type="match status" value="1"/>
</dbReference>
<dbReference type="InterPro" id="IPR007197">
    <property type="entry name" value="rSAM"/>
</dbReference>
<dbReference type="InterPro" id="IPR006638">
    <property type="entry name" value="Elp3/MiaA/NifB-like_rSAM"/>
</dbReference>
<dbReference type="PANTHER" id="PTHR43409:SF7">
    <property type="entry name" value="BLL1977 PROTEIN"/>
    <property type="match status" value="1"/>
</dbReference>
<dbReference type="SFLD" id="SFLDG01082">
    <property type="entry name" value="B12-binding_domain_containing"/>
    <property type="match status" value="1"/>
</dbReference>
<feature type="domain" description="Radical SAM core" evidence="8">
    <location>
        <begin position="187"/>
        <end position="423"/>
    </location>
</feature>
<feature type="transmembrane region" description="Helical" evidence="6">
    <location>
        <begin position="457"/>
        <end position="477"/>
    </location>
</feature>
<dbReference type="Gene3D" id="3.80.30.20">
    <property type="entry name" value="tm_1862 like domain"/>
    <property type="match status" value="1"/>
</dbReference>
<dbReference type="Pfam" id="PF04055">
    <property type="entry name" value="Radical_SAM"/>
    <property type="match status" value="1"/>
</dbReference>
<dbReference type="SUPFAM" id="SSF102114">
    <property type="entry name" value="Radical SAM enzymes"/>
    <property type="match status" value="1"/>
</dbReference>
<evidence type="ECO:0000256" key="5">
    <source>
        <dbReference type="ARBA" id="ARBA00023014"/>
    </source>
</evidence>
<evidence type="ECO:0000313" key="10">
    <source>
        <dbReference type="Proteomes" id="UP000198672"/>
    </source>
</evidence>
<sequence length="501" mass="56782">MNITLISPYPDLFAYGIRILSACLKKNNHNVKIIFLPNGIGVNYSEKMLDALVELSADSDLNAISLMTDFLSKAIQISEYLRAKTSVPILWGGIHTMLCPTQCLKYADMICEGEGEDAFVELANRLEAGEKNPQVAGIRYQDSETTNISQRSLILDLDSLPFPDYAFDNQFILDDRGVRLMNAEILTKYNTGMYATIATRGCPFSCTYCCNSTFNSINPKCSTVRRRGIENLLLELVWAKENIPNIDRIALFDDAFMTYSKKSIEQFCEGYQTRVGLPLNIGGMTPTTFDKEKLGLLVGAGLNVVRMGIQSGSDRTKKLYGRNYSNNTVIKAAHGINSFKDIIMVPAYDIIIDNPWEKREDLVEKLMLLSELPLPFMLNIFSLTLYPGSKLYEIAQESGLLETNPKVVEKNYLIVKNVYLNKLFILLNQYSRIGWRISPKMMNLLTNPWMSKVGISWSFYVLLKLGALVARAFWVVFRIKASWNAISSGQWFRIIKYLKQF</sequence>
<feature type="domain" description="B12-binding" evidence="7">
    <location>
        <begin position="1"/>
        <end position="133"/>
    </location>
</feature>
<evidence type="ECO:0000313" key="9">
    <source>
        <dbReference type="EMBL" id="SDX62002.1"/>
    </source>
</evidence>
<evidence type="ECO:0000259" key="8">
    <source>
        <dbReference type="PROSITE" id="PS51918"/>
    </source>
</evidence>
<keyword evidence="6" id="KW-0472">Membrane</keyword>
<keyword evidence="3" id="KW-0479">Metal-binding</keyword>
<keyword evidence="10" id="KW-1185">Reference proteome</keyword>
<keyword evidence="2" id="KW-0949">S-adenosyl-L-methionine</keyword>
<evidence type="ECO:0000256" key="6">
    <source>
        <dbReference type="SAM" id="Phobius"/>
    </source>
</evidence>
<reference evidence="10" key="1">
    <citation type="submission" date="2016-10" db="EMBL/GenBank/DDBJ databases">
        <authorList>
            <person name="Varghese N."/>
            <person name="Submissions S."/>
        </authorList>
    </citation>
    <scope>NUCLEOTIDE SEQUENCE [LARGE SCALE GENOMIC DNA]</scope>
    <source>
        <strain evidence="10">DSM 173</strain>
    </source>
</reference>
<dbReference type="GO" id="GO:0031419">
    <property type="term" value="F:cobalamin binding"/>
    <property type="evidence" value="ECO:0007669"/>
    <property type="project" value="InterPro"/>
</dbReference>
<dbReference type="GO" id="GO:0046872">
    <property type="term" value="F:metal ion binding"/>
    <property type="evidence" value="ECO:0007669"/>
    <property type="project" value="UniProtKB-KW"/>
</dbReference>
<dbReference type="SMART" id="SM00729">
    <property type="entry name" value="Elp3"/>
    <property type="match status" value="1"/>
</dbReference>
<dbReference type="OrthoDB" id="9801424at2"/>